<accession>A0A5N5X938</accession>
<name>A0A5N5X938_9EURO</name>
<dbReference type="AlphaFoldDB" id="A0A5N5X938"/>
<reference evidence="1 2" key="1">
    <citation type="submission" date="2019-04" db="EMBL/GenBank/DDBJ databases">
        <title>Friends and foes A comparative genomics study of 23 Aspergillus species from section Flavi.</title>
        <authorList>
            <consortium name="DOE Joint Genome Institute"/>
            <person name="Kjaerbolling I."/>
            <person name="Vesth T."/>
            <person name="Frisvad J.C."/>
            <person name="Nybo J.L."/>
            <person name="Theobald S."/>
            <person name="Kildgaard S."/>
            <person name="Isbrandt T."/>
            <person name="Kuo A."/>
            <person name="Sato A."/>
            <person name="Lyhne E.K."/>
            <person name="Kogle M.E."/>
            <person name="Wiebenga A."/>
            <person name="Kun R.S."/>
            <person name="Lubbers R.J."/>
            <person name="Makela M.R."/>
            <person name="Barry K."/>
            <person name="Chovatia M."/>
            <person name="Clum A."/>
            <person name="Daum C."/>
            <person name="Haridas S."/>
            <person name="He G."/>
            <person name="LaButti K."/>
            <person name="Lipzen A."/>
            <person name="Mondo S."/>
            <person name="Riley R."/>
            <person name="Salamov A."/>
            <person name="Simmons B.A."/>
            <person name="Magnuson J.K."/>
            <person name="Henrissat B."/>
            <person name="Mortensen U.H."/>
            <person name="Larsen T.O."/>
            <person name="Devries R.P."/>
            <person name="Grigoriev I.V."/>
            <person name="Machida M."/>
            <person name="Baker S.E."/>
            <person name="Andersen M.R."/>
        </authorList>
    </citation>
    <scope>NUCLEOTIDE SEQUENCE [LARGE SCALE GENOMIC DNA]</scope>
    <source>
        <strain evidence="1 2">CBS 151.66</strain>
    </source>
</reference>
<proteinExistence type="predicted"/>
<sequence length="171" mass="19929">MMQRFLKRYAFSDRAWPWGYFIYRTTYAFEADWMSALAKLDRYFFSGVISPKDDSDRELQPGQIDAYKLVYEGYRNVIIENPQLDGVDAGVIIEKHREWVAKHGFSIRESPRVDYCLMIDAQCLQSILASEGPTRPHGQGRMDISTSWMSQITTRRIPSMTRGHFIMDVRG</sequence>
<gene>
    <name evidence="1" type="ORF">BDV29DRAFT_153811</name>
</gene>
<dbReference type="OrthoDB" id="4502083at2759"/>
<organism evidence="1 2">
    <name type="scientific">Aspergillus leporis</name>
    <dbReference type="NCBI Taxonomy" id="41062"/>
    <lineage>
        <taxon>Eukaryota</taxon>
        <taxon>Fungi</taxon>
        <taxon>Dikarya</taxon>
        <taxon>Ascomycota</taxon>
        <taxon>Pezizomycotina</taxon>
        <taxon>Eurotiomycetes</taxon>
        <taxon>Eurotiomycetidae</taxon>
        <taxon>Eurotiales</taxon>
        <taxon>Aspergillaceae</taxon>
        <taxon>Aspergillus</taxon>
        <taxon>Aspergillus subgen. Circumdati</taxon>
    </lineage>
</organism>
<protein>
    <submittedName>
        <fullName evidence="1">Uncharacterized protein</fullName>
    </submittedName>
</protein>
<keyword evidence="2" id="KW-1185">Reference proteome</keyword>
<dbReference type="EMBL" id="ML732170">
    <property type="protein sequence ID" value="KAB8077258.1"/>
    <property type="molecule type" value="Genomic_DNA"/>
</dbReference>
<evidence type="ECO:0000313" key="1">
    <source>
        <dbReference type="EMBL" id="KAB8077258.1"/>
    </source>
</evidence>
<evidence type="ECO:0000313" key="2">
    <source>
        <dbReference type="Proteomes" id="UP000326565"/>
    </source>
</evidence>
<dbReference type="Proteomes" id="UP000326565">
    <property type="component" value="Unassembled WGS sequence"/>
</dbReference>